<reference evidence="1" key="1">
    <citation type="journal article" date="2021" name="Proc. Natl. Acad. Sci. U.S.A.">
        <title>A Catalog of Tens of Thousands of Viruses from Human Metagenomes Reveals Hidden Associations with Chronic Diseases.</title>
        <authorList>
            <person name="Tisza M.J."/>
            <person name="Buck C.B."/>
        </authorList>
    </citation>
    <scope>NUCLEOTIDE SEQUENCE</scope>
    <source>
        <strain evidence="1">CttWj13</strain>
    </source>
</reference>
<accession>A0A8S5QZ64</accession>
<protein>
    <submittedName>
        <fullName evidence="1">Uncharacterized protein</fullName>
    </submittedName>
</protein>
<name>A0A8S5QZ64_9CAUD</name>
<evidence type="ECO:0000313" key="1">
    <source>
        <dbReference type="EMBL" id="DAE23964.1"/>
    </source>
</evidence>
<sequence length="65" mass="7241">MLTVKQNGGLLIVRDSDGRMVRKLNAVAAAKDWLKLGAAEFYKKYGFRFQPHGSTLAEATRQMGQ</sequence>
<organism evidence="1">
    <name type="scientific">Siphoviridae sp. cttWj13</name>
    <dbReference type="NCBI Taxonomy" id="2826494"/>
    <lineage>
        <taxon>Viruses</taxon>
        <taxon>Duplodnaviria</taxon>
        <taxon>Heunggongvirae</taxon>
        <taxon>Uroviricota</taxon>
        <taxon>Caudoviricetes</taxon>
    </lineage>
</organism>
<proteinExistence type="predicted"/>
<dbReference type="EMBL" id="BK015763">
    <property type="protein sequence ID" value="DAE23964.1"/>
    <property type="molecule type" value="Genomic_DNA"/>
</dbReference>